<name>A0ABN9KVC4_9NEOB</name>
<accession>A0ABN9KVC4</accession>
<feature type="transmembrane region" description="Helical" evidence="1">
    <location>
        <begin position="199"/>
        <end position="220"/>
    </location>
</feature>
<evidence type="ECO:0000313" key="2">
    <source>
        <dbReference type="EMBL" id="CAJ0925594.1"/>
    </source>
</evidence>
<dbReference type="Pfam" id="PF05821">
    <property type="entry name" value="NDUF_B8"/>
    <property type="match status" value="1"/>
</dbReference>
<dbReference type="Proteomes" id="UP001176940">
    <property type="component" value="Unassembled WGS sequence"/>
</dbReference>
<evidence type="ECO:0000256" key="1">
    <source>
        <dbReference type="SAM" id="Phobius"/>
    </source>
</evidence>
<dbReference type="InterPro" id="IPR008699">
    <property type="entry name" value="NDUFB8"/>
</dbReference>
<gene>
    <name evidence="2" type="ORF">RIMI_LOCUS2554716</name>
</gene>
<comment type="caution">
    <text evidence="2">The sequence shown here is derived from an EMBL/GenBank/DDBJ whole genome shotgun (WGS) entry which is preliminary data.</text>
</comment>
<keyword evidence="1" id="KW-1133">Transmembrane helix</keyword>
<dbReference type="EMBL" id="CAUEEQ010003603">
    <property type="protein sequence ID" value="CAJ0925594.1"/>
    <property type="molecule type" value="Genomic_DNA"/>
</dbReference>
<evidence type="ECO:0000313" key="3">
    <source>
        <dbReference type="Proteomes" id="UP001176940"/>
    </source>
</evidence>
<protein>
    <recommendedName>
        <fullName evidence="4">NADH dehydrogenase [ubiquinone] 1 beta subcomplex subunit 8, mitochondrial</fullName>
    </recommendedName>
</protein>
<proteinExistence type="predicted"/>
<evidence type="ECO:0008006" key="4">
    <source>
        <dbReference type="Google" id="ProtNLM"/>
    </source>
</evidence>
<dbReference type="PANTHER" id="PTHR12840">
    <property type="entry name" value="NADH-UBIQUINONE OXIDOREDUCTASE ASHI SUBUNIT"/>
    <property type="match status" value="1"/>
</dbReference>
<keyword evidence="3" id="KW-1185">Reference proteome</keyword>
<keyword evidence="1" id="KW-0812">Transmembrane</keyword>
<keyword evidence="1" id="KW-0472">Membrane</keyword>
<reference evidence="2" key="1">
    <citation type="submission" date="2023-07" db="EMBL/GenBank/DDBJ databases">
        <authorList>
            <person name="Stuckert A."/>
        </authorList>
    </citation>
    <scope>NUCLEOTIDE SEQUENCE</scope>
</reference>
<organism evidence="2 3">
    <name type="scientific">Ranitomeya imitator</name>
    <name type="common">mimic poison frog</name>
    <dbReference type="NCBI Taxonomy" id="111125"/>
    <lineage>
        <taxon>Eukaryota</taxon>
        <taxon>Metazoa</taxon>
        <taxon>Chordata</taxon>
        <taxon>Craniata</taxon>
        <taxon>Vertebrata</taxon>
        <taxon>Euteleostomi</taxon>
        <taxon>Amphibia</taxon>
        <taxon>Batrachia</taxon>
        <taxon>Anura</taxon>
        <taxon>Neobatrachia</taxon>
        <taxon>Hyloidea</taxon>
        <taxon>Dendrobatidae</taxon>
        <taxon>Dendrobatinae</taxon>
        <taxon>Ranitomeya</taxon>
    </lineage>
</organism>
<dbReference type="PANTHER" id="PTHR12840:SF1">
    <property type="entry name" value="NADH DEHYDROGENASE [UBIQUINONE] 1 BETA SUBCOMPLEX SUBUNIT 8, MITOCHONDRIAL"/>
    <property type="match status" value="1"/>
</dbReference>
<sequence length="257" mass="29853">MVVDDEEKANILNTFFSTVFTVENEMLGEIPRNNENPILRVTNLTQEEDWRIANVVPIFKKGSKSEPGNDRPHGFMRNRSCQTNLISFYEEVSYRLDHASDLPKHLLPGPYPKTEAERAAAAKKYNMLLEDYKPFPDDGMGYGDYPMLPDKSQEERDPWYTWDNPISRRNWGEVMHWDFDKFIRVRVDTSPTPAPFNTMVKVVVIFLLTMSALFYIGHVFPSYSPVAPKQYPYNNLYLEYGGDPDKAPAEEKNYVFK</sequence>